<feature type="binding site" evidence="12">
    <location>
        <begin position="22"/>
        <end position="23"/>
    </location>
    <ligand>
        <name>phosphoenolpyruvate</name>
        <dbReference type="ChEBI" id="CHEBI:58702"/>
    </ligand>
</feature>
<evidence type="ECO:0000313" key="14">
    <source>
        <dbReference type="EMBL" id="BDS05590.1"/>
    </source>
</evidence>
<keyword evidence="9 12" id="KW-0961">Cell wall biogenesis/degradation</keyword>
<evidence type="ECO:0000256" key="5">
    <source>
        <dbReference type="ARBA" id="ARBA00022679"/>
    </source>
</evidence>
<evidence type="ECO:0000256" key="7">
    <source>
        <dbReference type="ARBA" id="ARBA00022984"/>
    </source>
</evidence>
<evidence type="ECO:0000256" key="4">
    <source>
        <dbReference type="ARBA" id="ARBA00022618"/>
    </source>
</evidence>
<evidence type="ECO:0000256" key="1">
    <source>
        <dbReference type="ARBA" id="ARBA00004496"/>
    </source>
</evidence>
<feature type="active site" description="Proton donor" evidence="12">
    <location>
        <position position="115"/>
    </location>
</feature>
<dbReference type="InterPro" id="IPR036968">
    <property type="entry name" value="Enolpyruvate_Tfrase_sf"/>
</dbReference>
<dbReference type="InterPro" id="IPR050068">
    <property type="entry name" value="MurA_subfamily"/>
</dbReference>
<feature type="binding site" evidence="12">
    <location>
        <begin position="120"/>
        <end position="124"/>
    </location>
    <ligand>
        <name>UDP-N-acetyl-alpha-D-glucosamine</name>
        <dbReference type="ChEBI" id="CHEBI:57705"/>
    </ligand>
</feature>
<evidence type="ECO:0000256" key="8">
    <source>
        <dbReference type="ARBA" id="ARBA00023306"/>
    </source>
</evidence>
<dbReference type="GO" id="GO:0008760">
    <property type="term" value="F:UDP-N-acetylglucosamine 1-carboxyvinyltransferase activity"/>
    <property type="evidence" value="ECO:0007669"/>
    <property type="project" value="UniProtKB-UniRule"/>
</dbReference>
<evidence type="ECO:0000256" key="11">
    <source>
        <dbReference type="ARBA" id="ARBA00047527"/>
    </source>
</evidence>
<dbReference type="InterPro" id="IPR013792">
    <property type="entry name" value="RNA3'P_cycl/enolpyr_Trfase_a/b"/>
</dbReference>
<dbReference type="KEGG" id="osu:NT6N_06300"/>
<feature type="binding site" evidence="12">
    <location>
        <position position="91"/>
    </location>
    <ligand>
        <name>UDP-N-acetyl-alpha-D-glucosamine</name>
        <dbReference type="ChEBI" id="CHEBI:57705"/>
    </ligand>
</feature>
<dbReference type="FunFam" id="3.65.10.10:FF:000001">
    <property type="entry name" value="UDP-N-acetylglucosamine 1-carboxyvinyltransferase"/>
    <property type="match status" value="1"/>
</dbReference>
<dbReference type="Pfam" id="PF00275">
    <property type="entry name" value="EPSP_synthase"/>
    <property type="match status" value="1"/>
</dbReference>
<feature type="binding site" evidence="12">
    <location>
        <position position="334"/>
    </location>
    <ligand>
        <name>UDP-N-acetyl-alpha-D-glucosamine</name>
        <dbReference type="ChEBI" id="CHEBI:57705"/>
    </ligand>
</feature>
<dbReference type="GO" id="GO:0051301">
    <property type="term" value="P:cell division"/>
    <property type="evidence" value="ECO:0007669"/>
    <property type="project" value="UniProtKB-KW"/>
</dbReference>
<keyword evidence="12" id="KW-0670">Pyruvate</keyword>
<dbReference type="EC" id="2.5.1.7" evidence="12"/>
<evidence type="ECO:0000256" key="12">
    <source>
        <dbReference type="HAMAP-Rule" id="MF_00111"/>
    </source>
</evidence>
<dbReference type="EMBL" id="AP026866">
    <property type="protein sequence ID" value="BDS05590.1"/>
    <property type="molecule type" value="Genomic_DNA"/>
</dbReference>
<dbReference type="GO" id="GO:0019277">
    <property type="term" value="P:UDP-N-acetylgalactosamine biosynthetic process"/>
    <property type="evidence" value="ECO:0007669"/>
    <property type="project" value="InterPro"/>
</dbReference>
<dbReference type="HAMAP" id="MF_00111">
    <property type="entry name" value="MurA"/>
    <property type="match status" value="1"/>
</dbReference>
<dbReference type="CDD" id="cd01555">
    <property type="entry name" value="UdpNAET"/>
    <property type="match status" value="1"/>
</dbReference>
<sequence>MDKLLVHGGKKLQGTVHISGSKNASLPILAATLLTGETCIIRRVPDVSDTNYMIQILTALGAEVERSSGTVRITAGTISHDAPYEIVRKMRASICIMGPLVARLHKASVSLPGGCVIGDRPVDLHLKGLEALGATIDMEGGNMHIEAKDGLHGQECDLRGKHGPTVLGTDNMMMAAVLAKGKTVIESAACEPEVVDLANFLNKMGAKITGAGTRRIEIEGVEKLHGVDYTVIPDRIEAGTFMVAAAMAGCPEKGVTLNRVCQEDLKPSTAKLIEAGHSVEFNAKGTSCTVKPGQNPKGVNIVTAPFPGFPTDMQAQFTSLLAVTPGISVVEDTIFPQRFMHCAEMSRMGANIKVDNGTAVIQGGKKLSGAPVMASDLRASAALVLSGLCSEGTTEINRLYHIDRGYENIDDKLVMLGADIERVRE</sequence>
<dbReference type="SUPFAM" id="SSF55205">
    <property type="entry name" value="EPT/RTPC-like"/>
    <property type="match status" value="1"/>
</dbReference>
<evidence type="ECO:0000256" key="3">
    <source>
        <dbReference type="ARBA" id="ARBA00022490"/>
    </source>
</evidence>
<evidence type="ECO:0000256" key="2">
    <source>
        <dbReference type="ARBA" id="ARBA00004752"/>
    </source>
</evidence>
<proteinExistence type="inferred from homology"/>
<evidence type="ECO:0000256" key="9">
    <source>
        <dbReference type="ARBA" id="ARBA00023316"/>
    </source>
</evidence>
<keyword evidence="5 12" id="KW-0808">Transferase</keyword>
<dbReference type="GO" id="GO:0008360">
    <property type="term" value="P:regulation of cell shape"/>
    <property type="evidence" value="ECO:0007669"/>
    <property type="project" value="UniProtKB-KW"/>
</dbReference>
<dbReference type="GO" id="GO:0009252">
    <property type="term" value="P:peptidoglycan biosynthetic process"/>
    <property type="evidence" value="ECO:0007669"/>
    <property type="project" value="UniProtKB-UniRule"/>
</dbReference>
<keyword evidence="3 12" id="KW-0963">Cytoplasm</keyword>
<dbReference type="PANTHER" id="PTHR43783:SF1">
    <property type="entry name" value="UDP-N-ACETYLGLUCOSAMINE 1-CARBOXYVINYLTRANSFERASE"/>
    <property type="match status" value="1"/>
</dbReference>
<comment type="pathway">
    <text evidence="2 12">Cell wall biogenesis; peptidoglycan biosynthesis.</text>
</comment>
<organism evidence="14">
    <name type="scientific">Oceaniferula spumae</name>
    <dbReference type="NCBI Taxonomy" id="2979115"/>
    <lineage>
        <taxon>Bacteria</taxon>
        <taxon>Pseudomonadati</taxon>
        <taxon>Verrucomicrobiota</taxon>
        <taxon>Verrucomicrobiia</taxon>
        <taxon>Verrucomicrobiales</taxon>
        <taxon>Verrucomicrobiaceae</taxon>
        <taxon>Oceaniferula</taxon>
    </lineage>
</organism>
<evidence type="ECO:0000259" key="13">
    <source>
        <dbReference type="Pfam" id="PF00275"/>
    </source>
</evidence>
<dbReference type="NCBIfam" id="TIGR01072">
    <property type="entry name" value="murA"/>
    <property type="match status" value="1"/>
</dbReference>
<name>A0AAT9FI15_9BACT</name>
<dbReference type="Gene3D" id="3.65.10.10">
    <property type="entry name" value="Enolpyruvate transferase domain"/>
    <property type="match status" value="2"/>
</dbReference>
<dbReference type="NCBIfam" id="NF006873">
    <property type="entry name" value="PRK09369.1"/>
    <property type="match status" value="1"/>
</dbReference>
<dbReference type="GO" id="GO:0005737">
    <property type="term" value="C:cytoplasm"/>
    <property type="evidence" value="ECO:0007669"/>
    <property type="project" value="UniProtKB-SubCell"/>
</dbReference>
<comment type="subcellular location">
    <subcellularLocation>
        <location evidence="1 12">Cytoplasm</location>
    </subcellularLocation>
</comment>
<keyword evidence="4 12" id="KW-0132">Cell division</keyword>
<feature type="domain" description="Enolpyruvate transferase" evidence="13">
    <location>
        <begin position="7"/>
        <end position="413"/>
    </location>
</feature>
<protein>
    <recommendedName>
        <fullName evidence="12">UDP-N-acetylglucosamine 1-carboxyvinyltransferase</fullName>
        <ecNumber evidence="12">2.5.1.7</ecNumber>
    </recommendedName>
    <alternativeName>
        <fullName evidence="12">Enoylpyruvate transferase</fullName>
    </alternativeName>
    <alternativeName>
        <fullName evidence="12">UDP-N-acetylglucosamine enolpyruvyl transferase</fullName>
        <shortName evidence="12">EPT</shortName>
    </alternativeName>
</protein>
<dbReference type="GO" id="GO:0071555">
    <property type="term" value="P:cell wall organization"/>
    <property type="evidence" value="ECO:0007669"/>
    <property type="project" value="UniProtKB-KW"/>
</dbReference>
<accession>A0AAT9FI15</accession>
<keyword evidence="8 12" id="KW-0131">Cell cycle</keyword>
<feature type="binding site" evidence="12">
    <location>
        <position position="312"/>
    </location>
    <ligand>
        <name>UDP-N-acetyl-alpha-D-glucosamine</name>
        <dbReference type="ChEBI" id="CHEBI:57705"/>
    </ligand>
</feature>
<keyword evidence="6 12" id="KW-0133">Cell shape</keyword>
<gene>
    <name evidence="12 14" type="primary">murA</name>
    <name evidence="14" type="ORF">NT6N_06300</name>
</gene>
<comment type="catalytic activity">
    <reaction evidence="11 12">
        <text>phosphoenolpyruvate + UDP-N-acetyl-alpha-D-glucosamine = UDP-N-acetyl-3-O-(1-carboxyvinyl)-alpha-D-glucosamine + phosphate</text>
        <dbReference type="Rhea" id="RHEA:18681"/>
        <dbReference type="ChEBI" id="CHEBI:43474"/>
        <dbReference type="ChEBI" id="CHEBI:57705"/>
        <dbReference type="ChEBI" id="CHEBI:58702"/>
        <dbReference type="ChEBI" id="CHEBI:68483"/>
        <dbReference type="EC" id="2.5.1.7"/>
    </reaction>
</comment>
<evidence type="ECO:0000256" key="6">
    <source>
        <dbReference type="ARBA" id="ARBA00022960"/>
    </source>
</evidence>
<comment type="function">
    <text evidence="12">Cell wall formation. Adds enolpyruvyl to UDP-N-acetylglucosamine.</text>
</comment>
<dbReference type="InterPro" id="IPR005750">
    <property type="entry name" value="UDP_GlcNAc_COvinyl_MurA"/>
</dbReference>
<feature type="modified residue" description="2-(S-cysteinyl)pyruvic acid O-phosphothioketal" evidence="12">
    <location>
        <position position="115"/>
    </location>
</feature>
<comment type="caution">
    <text evidence="12">Lacks conserved residue(s) required for the propagation of feature annotation.</text>
</comment>
<dbReference type="PANTHER" id="PTHR43783">
    <property type="entry name" value="UDP-N-ACETYLGLUCOSAMINE 1-CARBOXYVINYLTRANSFERASE"/>
    <property type="match status" value="1"/>
</dbReference>
<keyword evidence="7 12" id="KW-0573">Peptidoglycan synthesis</keyword>
<evidence type="ECO:0000256" key="10">
    <source>
        <dbReference type="ARBA" id="ARBA00038367"/>
    </source>
</evidence>
<dbReference type="AlphaFoldDB" id="A0AAT9FI15"/>
<dbReference type="InterPro" id="IPR001986">
    <property type="entry name" value="Enolpyruvate_Tfrase_dom"/>
</dbReference>
<reference evidence="14" key="1">
    <citation type="submission" date="2024-07" db="EMBL/GenBank/DDBJ databases">
        <title>Complete genome sequence of Verrucomicrobiaceae bacterium NT6N.</title>
        <authorList>
            <person name="Huang C."/>
            <person name="Takami H."/>
            <person name="Hamasaki K."/>
        </authorList>
    </citation>
    <scope>NUCLEOTIDE SEQUENCE</scope>
    <source>
        <strain evidence="14">NT6N</strain>
    </source>
</reference>
<comment type="similarity">
    <text evidence="10 12">Belongs to the EPSP synthase family. MurA subfamily.</text>
</comment>